<sequence length="108" mass="11307">MVVAPCLPPRPQPHHAAGKPAGGSAGQRAVGQAGGASRRDRHVKRAARARGRGHNATNIQKGCVPLRPLSPQNPAAHVGAVDTKGEPRAAVRHRPPHPRAMDGRLQSE</sequence>
<protein>
    <submittedName>
        <fullName evidence="1">Uncharacterized protein</fullName>
    </submittedName>
</protein>
<evidence type="ECO:0000313" key="1">
    <source>
        <dbReference type="EMBL" id="KAK1862647.1"/>
    </source>
</evidence>
<accession>A0ACC3BYN7</accession>
<keyword evidence="2" id="KW-1185">Reference proteome</keyword>
<organism evidence="1 2">
    <name type="scientific">Pyropia yezoensis</name>
    <name type="common">Susabi-nori</name>
    <name type="synonym">Porphyra yezoensis</name>
    <dbReference type="NCBI Taxonomy" id="2788"/>
    <lineage>
        <taxon>Eukaryota</taxon>
        <taxon>Rhodophyta</taxon>
        <taxon>Bangiophyceae</taxon>
        <taxon>Bangiales</taxon>
        <taxon>Bangiaceae</taxon>
        <taxon>Pyropia</taxon>
    </lineage>
</organism>
<gene>
    <name evidence="1" type="ORF">I4F81_005215</name>
</gene>
<dbReference type="EMBL" id="CM020618">
    <property type="protein sequence ID" value="KAK1862647.1"/>
    <property type="molecule type" value="Genomic_DNA"/>
</dbReference>
<name>A0ACC3BYN7_PYRYE</name>
<evidence type="ECO:0000313" key="2">
    <source>
        <dbReference type="Proteomes" id="UP000798662"/>
    </source>
</evidence>
<comment type="caution">
    <text evidence="1">The sequence shown here is derived from an EMBL/GenBank/DDBJ whole genome shotgun (WGS) entry which is preliminary data.</text>
</comment>
<dbReference type="Proteomes" id="UP000798662">
    <property type="component" value="Chromosome 1"/>
</dbReference>
<proteinExistence type="predicted"/>
<reference evidence="1" key="1">
    <citation type="submission" date="2019-11" db="EMBL/GenBank/DDBJ databases">
        <title>Nori genome reveals adaptations in red seaweeds to the harsh intertidal environment.</title>
        <authorList>
            <person name="Wang D."/>
            <person name="Mao Y."/>
        </authorList>
    </citation>
    <scope>NUCLEOTIDE SEQUENCE</scope>
    <source>
        <tissue evidence="1">Gametophyte</tissue>
    </source>
</reference>